<keyword evidence="1" id="KW-0472">Membrane</keyword>
<dbReference type="Pfam" id="PF00691">
    <property type="entry name" value="OmpA"/>
    <property type="match status" value="1"/>
</dbReference>
<evidence type="ECO:0000313" key="4">
    <source>
        <dbReference type="Proteomes" id="UP000028980"/>
    </source>
</evidence>
<dbReference type="Proteomes" id="UP000028980">
    <property type="component" value="Unassembled WGS sequence"/>
</dbReference>
<evidence type="ECO:0000313" key="3">
    <source>
        <dbReference type="EMBL" id="GAK77304.1"/>
    </source>
</evidence>
<dbReference type="SUPFAM" id="SSF103088">
    <property type="entry name" value="OmpA-like"/>
    <property type="match status" value="2"/>
</dbReference>
<name>A0A081DEF8_NONUL</name>
<keyword evidence="1" id="KW-0812">Transmembrane</keyword>
<evidence type="ECO:0000256" key="1">
    <source>
        <dbReference type="SAM" id="Phobius"/>
    </source>
</evidence>
<reference evidence="3 4" key="1">
    <citation type="journal article" date="2014" name="Genome Announc.">
        <title>Draft Genome Sequences of Marine Flavobacterium Nonlabens Strains NR17, NR24, NR27, NR32, NR33, and Ara13.</title>
        <authorList>
            <person name="Nakanishi M."/>
            <person name="Meirelles P."/>
            <person name="Suzuki R."/>
            <person name="Takatani N."/>
            <person name="Mino S."/>
            <person name="Suda W."/>
            <person name="Oshima K."/>
            <person name="Hattori M."/>
            <person name="Ohkuma M."/>
            <person name="Hosokawa M."/>
            <person name="Miyashita K."/>
            <person name="Thompson F.L."/>
            <person name="Niwa A."/>
            <person name="Sawabe T."/>
            <person name="Sawabe T."/>
        </authorList>
    </citation>
    <scope>NUCLEOTIDE SEQUENCE [LARGE SCALE GENOMIC DNA]</scope>
    <source>
        <strain evidence="4">JCM19296</strain>
    </source>
</reference>
<protein>
    <submittedName>
        <fullName evidence="3">Outer membrane protein A</fullName>
    </submittedName>
</protein>
<accession>A0A081DEF8</accession>
<dbReference type="InterPro" id="IPR006665">
    <property type="entry name" value="OmpA-like"/>
</dbReference>
<dbReference type="EMBL" id="BBLG01000008">
    <property type="protein sequence ID" value="GAK77304.1"/>
    <property type="molecule type" value="Genomic_DNA"/>
</dbReference>
<feature type="transmembrane region" description="Helical" evidence="1">
    <location>
        <begin position="7"/>
        <end position="27"/>
    </location>
</feature>
<dbReference type="AlphaFoldDB" id="A0A081DEF8"/>
<evidence type="ECO:0000259" key="2">
    <source>
        <dbReference type="Pfam" id="PF00691"/>
    </source>
</evidence>
<proteinExistence type="predicted"/>
<feature type="domain" description="OmpA-like" evidence="2">
    <location>
        <begin position="296"/>
        <end position="364"/>
    </location>
</feature>
<keyword evidence="1" id="KW-1133">Transmembrane helix</keyword>
<organism evidence="3 4">
    <name type="scientific">Nonlabens ulvanivorans</name>
    <name type="common">Persicivirga ulvanivorans</name>
    <dbReference type="NCBI Taxonomy" id="906888"/>
    <lineage>
        <taxon>Bacteria</taxon>
        <taxon>Pseudomonadati</taxon>
        <taxon>Bacteroidota</taxon>
        <taxon>Flavobacteriia</taxon>
        <taxon>Flavobacteriales</taxon>
        <taxon>Flavobacteriaceae</taxon>
        <taxon>Nonlabens</taxon>
    </lineage>
</organism>
<sequence length="375" mass="41203">MKNFFTGTLAFIVYAGLCLAVFGYFFIGRLSVDDTNLVDHNIIEEEPIIDELIAIEIDSTPSTNTTLDQQLDSIAAAKALTNSILTSEDSLIPIDNNIIDTDTVQHDLNDESNMALNNKETTVYEANTFIITDQHGNQLTNCTTFTTIYKNNPKVKIPYPCRAYGNELKEIINTNPKAQIIINGYASSTEDADMGMRRAQYVKRLLTNIGVNDNQITLKSAMKDIPFKSGIAQGGIDIQVLNINENSSISNSTKSTIGTAAKPSVTAGSGPYAYQRFTKGYQGDFFYGNRAFTAYIKDIENYLSENPSKKVYVYAYTDTVGNATDNFNIGKDNVNTARRLMIQNGITSNRIVSISKGEESSGATGNNRSIVVIVK</sequence>
<dbReference type="InterPro" id="IPR036737">
    <property type="entry name" value="OmpA-like_sf"/>
</dbReference>
<gene>
    <name evidence="3" type="ORF">JCM19296_2911</name>
</gene>
<comment type="caution">
    <text evidence="3">The sequence shown here is derived from an EMBL/GenBank/DDBJ whole genome shotgun (WGS) entry which is preliminary data.</text>
</comment>
<dbReference type="Gene3D" id="3.30.1330.60">
    <property type="entry name" value="OmpA-like domain"/>
    <property type="match status" value="2"/>
</dbReference>